<dbReference type="EMBL" id="MJAT01000012">
    <property type="protein sequence ID" value="OEH85602.1"/>
    <property type="molecule type" value="Genomic_DNA"/>
</dbReference>
<dbReference type="RefSeq" id="WP_069701686.1">
    <property type="nucleotide sequence ID" value="NZ_MJAT01000012.1"/>
</dbReference>
<gene>
    <name evidence="2" type="ORF">BHU72_02035</name>
</gene>
<feature type="transmembrane region" description="Helical" evidence="1">
    <location>
        <begin position="7"/>
        <end position="26"/>
    </location>
</feature>
<evidence type="ECO:0000256" key="1">
    <source>
        <dbReference type="SAM" id="Phobius"/>
    </source>
</evidence>
<sequence length="74" mass="8744">MSLKKKTLLILTVTASSLLAILYIFWRSIFLGNLLEVEEANHFRTLKQVKTTFEKNMIIRDVWIPWVSRSTYAR</sequence>
<keyword evidence="1" id="KW-0812">Transmembrane</keyword>
<comment type="caution">
    <text evidence="2">The sequence shown here is derived from an EMBL/GenBank/DDBJ whole genome shotgun (WGS) entry which is preliminary data.</text>
</comment>
<evidence type="ECO:0000313" key="3">
    <source>
        <dbReference type="Proteomes" id="UP000095255"/>
    </source>
</evidence>
<keyword evidence="1" id="KW-0472">Membrane</keyword>
<organism evidence="2 3">
    <name type="scientific">Desulfuribacillus stibiiarsenatis</name>
    <dbReference type="NCBI Taxonomy" id="1390249"/>
    <lineage>
        <taxon>Bacteria</taxon>
        <taxon>Bacillati</taxon>
        <taxon>Bacillota</taxon>
        <taxon>Desulfuribacillia</taxon>
        <taxon>Desulfuribacillales</taxon>
        <taxon>Desulfuribacillaceae</taxon>
        <taxon>Desulfuribacillus</taxon>
    </lineage>
</organism>
<proteinExistence type="predicted"/>
<dbReference type="STRING" id="1390249.BHU72_02035"/>
<reference evidence="2 3" key="1">
    <citation type="submission" date="2016-09" db="EMBL/GenBank/DDBJ databases">
        <title>Desulfuribacillus arsenicus sp. nov., an obligately anaerobic, dissimilatory arsenic- and antimonate-reducing bacterium isolated from anoxic sediments.</title>
        <authorList>
            <person name="Abin C.A."/>
            <person name="Hollibaugh J.T."/>
        </authorList>
    </citation>
    <scope>NUCLEOTIDE SEQUENCE [LARGE SCALE GENOMIC DNA]</scope>
    <source>
        <strain evidence="2 3">MLFW-2</strain>
    </source>
</reference>
<accession>A0A1E5L621</accession>
<name>A0A1E5L621_9FIRM</name>
<keyword evidence="1" id="KW-1133">Transmembrane helix</keyword>
<keyword evidence="3" id="KW-1185">Reference proteome</keyword>
<evidence type="ECO:0000313" key="2">
    <source>
        <dbReference type="EMBL" id="OEH85602.1"/>
    </source>
</evidence>
<dbReference type="Proteomes" id="UP000095255">
    <property type="component" value="Unassembled WGS sequence"/>
</dbReference>
<dbReference type="AlphaFoldDB" id="A0A1E5L621"/>
<protein>
    <submittedName>
        <fullName evidence="2">Uncharacterized protein</fullName>
    </submittedName>
</protein>